<evidence type="ECO:0000313" key="2">
    <source>
        <dbReference type="Proteomes" id="UP000610594"/>
    </source>
</evidence>
<gene>
    <name evidence="1" type="ORF">F1735_27260</name>
</gene>
<comment type="caution">
    <text evidence="1">The sequence shown here is derived from an EMBL/GenBank/DDBJ whole genome shotgun (WGS) entry which is preliminary data.</text>
</comment>
<organism evidence="1 2">
    <name type="scientific">Massilia genomosp. 1</name>
    <dbReference type="NCBI Taxonomy" id="2609280"/>
    <lineage>
        <taxon>Bacteria</taxon>
        <taxon>Pseudomonadati</taxon>
        <taxon>Pseudomonadota</taxon>
        <taxon>Betaproteobacteria</taxon>
        <taxon>Burkholderiales</taxon>
        <taxon>Oxalobacteraceae</taxon>
        <taxon>Telluria group</taxon>
        <taxon>Massilia</taxon>
    </lineage>
</organism>
<proteinExistence type="predicted"/>
<accession>A0ABX0MZU8</accession>
<keyword evidence="2" id="KW-1185">Reference proteome</keyword>
<dbReference type="RefSeq" id="WP_167239872.1">
    <property type="nucleotide sequence ID" value="NZ_WHJF01000105.1"/>
</dbReference>
<sequence length="97" mass="10466">MATPALRRSEHGLFLHISFTPANDEEAGAITKAVEAGTRELVIYPGKQTIEAAGIEHHDLVLAVNSHEHAKAILRLLCFSNKDGAPDAPLQFEQGNP</sequence>
<evidence type="ECO:0000313" key="1">
    <source>
        <dbReference type="EMBL" id="NHZ65953.1"/>
    </source>
</evidence>
<dbReference type="EMBL" id="WHJF01000105">
    <property type="protein sequence ID" value="NHZ65953.1"/>
    <property type="molecule type" value="Genomic_DNA"/>
</dbReference>
<reference evidence="1 2" key="1">
    <citation type="submission" date="2019-10" db="EMBL/GenBank/DDBJ databases">
        <title>Taxonomy of Antarctic Massilia spp.: description of Massilia rubra sp. nov., Massilia aquatica sp. nov., Massilia mucilaginosa sp. nov., Massilia frigida sp. nov. isolated from streams, lakes and regoliths.</title>
        <authorList>
            <person name="Holochova P."/>
            <person name="Sedlacek I."/>
            <person name="Kralova S."/>
            <person name="Maslanova I."/>
            <person name="Busse H.-J."/>
            <person name="Stankova E."/>
            <person name="Vrbovska V."/>
            <person name="Kovarovic V."/>
            <person name="Bartak M."/>
            <person name="Svec P."/>
            <person name="Pantucek R."/>
        </authorList>
    </citation>
    <scope>NUCLEOTIDE SEQUENCE [LARGE SCALE GENOMIC DNA]</scope>
    <source>
        <strain evidence="1 2">CCM 8694</strain>
    </source>
</reference>
<dbReference type="Proteomes" id="UP000610594">
    <property type="component" value="Unassembled WGS sequence"/>
</dbReference>
<protein>
    <submittedName>
        <fullName evidence="1">Uncharacterized protein</fullName>
    </submittedName>
</protein>
<name>A0ABX0MZU8_9BURK</name>